<dbReference type="InterPro" id="IPR036388">
    <property type="entry name" value="WH-like_DNA-bd_sf"/>
</dbReference>
<dbReference type="GO" id="GO:0003700">
    <property type="term" value="F:DNA-binding transcription factor activity"/>
    <property type="evidence" value="ECO:0007669"/>
    <property type="project" value="InterPro"/>
</dbReference>
<dbReference type="Gene3D" id="1.10.10.10">
    <property type="entry name" value="Winged helix-like DNA-binding domain superfamily/Winged helix DNA-binding domain"/>
    <property type="match status" value="1"/>
</dbReference>
<protein>
    <submittedName>
        <fullName evidence="6">Putative HTH-type transcriptional regulator YbbH</fullName>
    </submittedName>
</protein>
<accession>A0A644XPW9</accession>
<dbReference type="PROSITE" id="PS51071">
    <property type="entry name" value="HTH_RPIR"/>
    <property type="match status" value="1"/>
</dbReference>
<dbReference type="PROSITE" id="PS51464">
    <property type="entry name" value="SIS"/>
    <property type="match status" value="1"/>
</dbReference>
<reference evidence="6" key="1">
    <citation type="submission" date="2019-08" db="EMBL/GenBank/DDBJ databases">
        <authorList>
            <person name="Kucharzyk K."/>
            <person name="Murdoch R.W."/>
            <person name="Higgins S."/>
            <person name="Loffler F."/>
        </authorList>
    </citation>
    <scope>NUCLEOTIDE SEQUENCE</scope>
</reference>
<dbReference type="GO" id="GO:1901135">
    <property type="term" value="P:carbohydrate derivative metabolic process"/>
    <property type="evidence" value="ECO:0007669"/>
    <property type="project" value="InterPro"/>
</dbReference>
<evidence type="ECO:0000256" key="2">
    <source>
        <dbReference type="ARBA" id="ARBA00023125"/>
    </source>
</evidence>
<dbReference type="InterPro" id="IPR035472">
    <property type="entry name" value="RpiR-like_SIS"/>
</dbReference>
<organism evidence="6">
    <name type="scientific">bioreactor metagenome</name>
    <dbReference type="NCBI Taxonomy" id="1076179"/>
    <lineage>
        <taxon>unclassified sequences</taxon>
        <taxon>metagenomes</taxon>
        <taxon>ecological metagenomes</taxon>
    </lineage>
</organism>
<feature type="domain" description="HTH rpiR-type" evidence="4">
    <location>
        <begin position="1"/>
        <end position="76"/>
    </location>
</feature>
<gene>
    <name evidence="6" type="primary">ybbH_6</name>
    <name evidence="6" type="ORF">SDC9_64658</name>
</gene>
<dbReference type="CDD" id="cd05013">
    <property type="entry name" value="SIS_RpiR"/>
    <property type="match status" value="1"/>
</dbReference>
<keyword evidence="2" id="KW-0238">DNA-binding</keyword>
<dbReference type="InterPro" id="IPR000281">
    <property type="entry name" value="HTH_RpiR"/>
</dbReference>
<dbReference type="Pfam" id="PF01418">
    <property type="entry name" value="HTH_6"/>
    <property type="match status" value="1"/>
</dbReference>
<feature type="domain" description="SIS" evidence="5">
    <location>
        <begin position="118"/>
        <end position="258"/>
    </location>
</feature>
<keyword evidence="3" id="KW-0804">Transcription</keyword>
<dbReference type="InterPro" id="IPR009057">
    <property type="entry name" value="Homeodomain-like_sf"/>
</dbReference>
<dbReference type="GO" id="GO:0003677">
    <property type="term" value="F:DNA binding"/>
    <property type="evidence" value="ECO:0007669"/>
    <property type="project" value="UniProtKB-KW"/>
</dbReference>
<dbReference type="InterPro" id="IPR047640">
    <property type="entry name" value="RpiR-like"/>
</dbReference>
<dbReference type="GO" id="GO:0097367">
    <property type="term" value="F:carbohydrate derivative binding"/>
    <property type="evidence" value="ECO:0007669"/>
    <property type="project" value="InterPro"/>
</dbReference>
<keyword evidence="1" id="KW-0805">Transcription regulation</keyword>
<evidence type="ECO:0000256" key="3">
    <source>
        <dbReference type="ARBA" id="ARBA00023163"/>
    </source>
</evidence>
<dbReference type="PANTHER" id="PTHR30514:SF21">
    <property type="entry name" value="RPIR-FAMILY TRANSCRIPTIONAL REGULATOR"/>
    <property type="match status" value="1"/>
</dbReference>
<evidence type="ECO:0000259" key="5">
    <source>
        <dbReference type="PROSITE" id="PS51464"/>
    </source>
</evidence>
<comment type="caution">
    <text evidence="6">The sequence shown here is derived from an EMBL/GenBank/DDBJ whole genome shotgun (WGS) entry which is preliminary data.</text>
</comment>
<dbReference type="SUPFAM" id="SSF46689">
    <property type="entry name" value="Homeodomain-like"/>
    <property type="match status" value="1"/>
</dbReference>
<dbReference type="InterPro" id="IPR001347">
    <property type="entry name" value="SIS_dom"/>
</dbReference>
<proteinExistence type="predicted"/>
<evidence type="ECO:0000313" key="6">
    <source>
        <dbReference type="EMBL" id="MPM18252.1"/>
    </source>
</evidence>
<dbReference type="Pfam" id="PF01380">
    <property type="entry name" value="SIS"/>
    <property type="match status" value="1"/>
</dbReference>
<dbReference type="EMBL" id="VSSQ01002947">
    <property type="protein sequence ID" value="MPM18252.1"/>
    <property type="molecule type" value="Genomic_DNA"/>
</dbReference>
<sequence length="262" mass="29307">MLNNFDSDAVKSLTSNEDIILQYIISHKDEVIKMNINQLAQNTYVSTATISRLCHKLNLKGFSDLKFKLKSDNLHKNDLLSNNTLENKSSEINDIIPNSLKRLKNTVEKLNVEDLNYIVNCLCSDKNIHIFARGLTQMPLEYLSNTLLSLNRSSTFYIDPPLIYRAASRMTSNDIMIIGSSGGATIPIIKTAALSKSNSAIVIAITSDPSSELASIADITLYGEIERKDFFGIDINSRLSIQFIIEAILELYINKLKTNNIL</sequence>
<dbReference type="AlphaFoldDB" id="A0A644XPW9"/>
<dbReference type="SUPFAM" id="SSF53697">
    <property type="entry name" value="SIS domain"/>
    <property type="match status" value="1"/>
</dbReference>
<evidence type="ECO:0000256" key="1">
    <source>
        <dbReference type="ARBA" id="ARBA00023015"/>
    </source>
</evidence>
<dbReference type="Gene3D" id="3.40.50.10490">
    <property type="entry name" value="Glucose-6-phosphate isomerase like protein, domain 1"/>
    <property type="match status" value="1"/>
</dbReference>
<dbReference type="InterPro" id="IPR046348">
    <property type="entry name" value="SIS_dom_sf"/>
</dbReference>
<dbReference type="PANTHER" id="PTHR30514">
    <property type="entry name" value="GLUCOKINASE"/>
    <property type="match status" value="1"/>
</dbReference>
<name>A0A644XPW9_9ZZZZ</name>
<evidence type="ECO:0000259" key="4">
    <source>
        <dbReference type="PROSITE" id="PS51071"/>
    </source>
</evidence>